<dbReference type="EMBL" id="BOMH01000078">
    <property type="protein sequence ID" value="GID70644.1"/>
    <property type="molecule type" value="Genomic_DNA"/>
</dbReference>
<dbReference type="Proteomes" id="UP000619479">
    <property type="component" value="Unassembled WGS sequence"/>
</dbReference>
<keyword evidence="2" id="KW-1185">Reference proteome</keyword>
<protein>
    <submittedName>
        <fullName evidence="1">Uncharacterized protein</fullName>
    </submittedName>
</protein>
<proteinExistence type="predicted"/>
<evidence type="ECO:0000313" key="2">
    <source>
        <dbReference type="Proteomes" id="UP000619479"/>
    </source>
</evidence>
<dbReference type="InterPro" id="IPR036412">
    <property type="entry name" value="HAD-like_sf"/>
</dbReference>
<dbReference type="AlphaFoldDB" id="A0A919IRX1"/>
<reference evidence="1" key="1">
    <citation type="submission" date="2021-01" db="EMBL/GenBank/DDBJ databases">
        <title>Whole genome shotgun sequence of Actinoplanes cyaneus NBRC 14990.</title>
        <authorList>
            <person name="Komaki H."/>
            <person name="Tamura T."/>
        </authorList>
    </citation>
    <scope>NUCLEOTIDE SEQUENCE</scope>
    <source>
        <strain evidence="1">NBRC 14990</strain>
    </source>
</reference>
<dbReference type="Gene3D" id="3.40.50.1000">
    <property type="entry name" value="HAD superfamily/HAD-like"/>
    <property type="match status" value="1"/>
</dbReference>
<comment type="caution">
    <text evidence="1">The sequence shown here is derived from an EMBL/GenBank/DDBJ whole genome shotgun (WGS) entry which is preliminary data.</text>
</comment>
<dbReference type="Pfam" id="PF13242">
    <property type="entry name" value="Hydrolase_like"/>
    <property type="match status" value="1"/>
</dbReference>
<name>A0A919IRX1_9ACTN</name>
<gene>
    <name evidence="1" type="ORF">Acy02nite_85250</name>
</gene>
<accession>A0A919IRX1</accession>
<evidence type="ECO:0000313" key="1">
    <source>
        <dbReference type="EMBL" id="GID70644.1"/>
    </source>
</evidence>
<organism evidence="1 2">
    <name type="scientific">Actinoplanes cyaneus</name>
    <dbReference type="NCBI Taxonomy" id="52696"/>
    <lineage>
        <taxon>Bacteria</taxon>
        <taxon>Bacillati</taxon>
        <taxon>Actinomycetota</taxon>
        <taxon>Actinomycetes</taxon>
        <taxon>Micromonosporales</taxon>
        <taxon>Micromonosporaceae</taxon>
        <taxon>Actinoplanes</taxon>
    </lineage>
</organism>
<sequence>MVGDDRTTDILMACEADVTSGQVRTGKYADQCNCDDLPAPTHVIDSVADLPALLAAS</sequence>
<dbReference type="SUPFAM" id="SSF56784">
    <property type="entry name" value="HAD-like"/>
    <property type="match status" value="1"/>
</dbReference>
<dbReference type="InterPro" id="IPR023214">
    <property type="entry name" value="HAD_sf"/>
</dbReference>